<dbReference type="InterPro" id="IPR010902">
    <property type="entry name" value="NUMOD4"/>
</dbReference>
<dbReference type="InterPro" id="IPR003615">
    <property type="entry name" value="HNH_nuc"/>
</dbReference>
<sequence>MSKYTNELWLPVENFEGFYEVSDLGRVKQLEYYNVIAKKWIDEKILNQSLGERSNYYTVVLYDEYGNKHWKSVHSIVANSFCDGYRDGLVVNHKDLNKLNNDSGNLEWVTHNGNIQHYHRERRKMKTMVLETLQELKYFNKQITEVAFSRDRPQLLKAIELHFGSLNNALHELA</sequence>
<dbReference type="EMBL" id="AHEN01000008">
    <property type="protein sequence ID" value="EJR03184.1"/>
    <property type="molecule type" value="Genomic_DNA"/>
</dbReference>
<evidence type="ECO:0000259" key="2">
    <source>
        <dbReference type="Pfam" id="PF13392"/>
    </source>
</evidence>
<dbReference type="Pfam" id="PF07463">
    <property type="entry name" value="NUMOD4"/>
    <property type="match status" value="1"/>
</dbReference>
<dbReference type="HOGENOM" id="CLU_099810_3_2_9"/>
<dbReference type="AlphaFoldDB" id="J8CAH7"/>
<evidence type="ECO:0000313" key="4">
    <source>
        <dbReference type="Proteomes" id="UP000006997"/>
    </source>
</evidence>
<gene>
    <name evidence="3" type="ORF">II3_01101</name>
</gene>
<organism evidence="3 4">
    <name type="scientific">Bacillus cereus MC67</name>
    <dbReference type="NCBI Taxonomy" id="1053219"/>
    <lineage>
        <taxon>Bacteria</taxon>
        <taxon>Bacillati</taxon>
        <taxon>Bacillota</taxon>
        <taxon>Bacilli</taxon>
        <taxon>Bacillales</taxon>
        <taxon>Bacillaceae</taxon>
        <taxon>Bacillus</taxon>
        <taxon>Bacillus cereus group</taxon>
    </lineage>
</organism>
<evidence type="ECO:0000313" key="3">
    <source>
        <dbReference type="EMBL" id="EJR03184.1"/>
    </source>
</evidence>
<dbReference type="Proteomes" id="UP000006997">
    <property type="component" value="Unassembled WGS sequence"/>
</dbReference>
<dbReference type="RefSeq" id="WP_002158811.1">
    <property type="nucleotide sequence ID" value="NZ_JH792113.1"/>
</dbReference>
<dbReference type="GO" id="GO:0016788">
    <property type="term" value="F:hydrolase activity, acting on ester bonds"/>
    <property type="evidence" value="ECO:0007669"/>
    <property type="project" value="InterPro"/>
</dbReference>
<protein>
    <recommendedName>
        <fullName evidence="5">HNH nuclease domain-containing protein</fullName>
    </recommendedName>
</protein>
<accession>J8CAH7</accession>
<dbReference type="PATRIC" id="fig|1053219.3.peg.1119"/>
<comment type="caution">
    <text evidence="3">The sequence shown here is derived from an EMBL/GenBank/DDBJ whole genome shotgun (WGS) entry which is preliminary data.</text>
</comment>
<proteinExistence type="predicted"/>
<evidence type="ECO:0008006" key="5">
    <source>
        <dbReference type="Google" id="ProtNLM"/>
    </source>
</evidence>
<dbReference type="Gene3D" id="3.90.75.20">
    <property type="match status" value="1"/>
</dbReference>
<feature type="domain" description="NUMOD4" evidence="1">
    <location>
        <begin position="7"/>
        <end position="62"/>
    </location>
</feature>
<name>J8CAH7_BACCE</name>
<dbReference type="SUPFAM" id="SSF54060">
    <property type="entry name" value="His-Me finger endonucleases"/>
    <property type="match status" value="1"/>
</dbReference>
<evidence type="ECO:0000259" key="1">
    <source>
        <dbReference type="Pfam" id="PF07463"/>
    </source>
</evidence>
<reference evidence="3 4" key="1">
    <citation type="submission" date="2012-04" db="EMBL/GenBank/DDBJ databases">
        <title>The Genome Sequence of Bacillus cereus MC67.</title>
        <authorList>
            <consortium name="The Broad Institute Genome Sequencing Platform"/>
            <consortium name="The Broad Institute Genome Sequencing Center for Infectious Disease"/>
            <person name="Feldgarden M."/>
            <person name="Van der Auwera G.A."/>
            <person name="Mahillon J."/>
            <person name="Duprez V."/>
            <person name="Timmery S."/>
            <person name="Mattelet C."/>
            <person name="Dierick K."/>
            <person name="Sun M."/>
            <person name="Yu Z."/>
            <person name="Zhu L."/>
            <person name="Hu X."/>
            <person name="Shank E.B."/>
            <person name="Swiecicka I."/>
            <person name="Hansen B.M."/>
            <person name="Andrup L."/>
            <person name="Young S.K."/>
            <person name="Zeng Q."/>
            <person name="Gargeya S."/>
            <person name="Fitzgerald M."/>
            <person name="Haas B."/>
            <person name="Abouelleil A."/>
            <person name="Alvarado L."/>
            <person name="Arachchi H.M."/>
            <person name="Berlin A."/>
            <person name="Chapman S.B."/>
            <person name="Goldberg J."/>
            <person name="Griggs A."/>
            <person name="Gujja S."/>
            <person name="Hansen M."/>
            <person name="Howarth C."/>
            <person name="Imamovic A."/>
            <person name="Larimer J."/>
            <person name="McCowen C."/>
            <person name="Montmayeur A."/>
            <person name="Murphy C."/>
            <person name="Neiman D."/>
            <person name="Pearson M."/>
            <person name="Priest M."/>
            <person name="Roberts A."/>
            <person name="Saif S."/>
            <person name="Shea T."/>
            <person name="Sisk P."/>
            <person name="Sykes S."/>
            <person name="Wortman J."/>
            <person name="Nusbaum C."/>
            <person name="Birren B."/>
        </authorList>
    </citation>
    <scope>NUCLEOTIDE SEQUENCE [LARGE SCALE GENOMIC DNA]</scope>
    <source>
        <strain evidence="3 4">MC67</strain>
    </source>
</reference>
<dbReference type="Pfam" id="PF13392">
    <property type="entry name" value="HNH_3"/>
    <property type="match status" value="1"/>
</dbReference>
<dbReference type="InterPro" id="IPR044925">
    <property type="entry name" value="His-Me_finger_sf"/>
</dbReference>
<feature type="domain" description="HNH nuclease" evidence="2">
    <location>
        <begin position="87"/>
        <end position="114"/>
    </location>
</feature>